<proteinExistence type="predicted"/>
<dbReference type="RefSeq" id="WP_003013590.1">
    <property type="nucleotide sequence ID" value="NZ_AOTW01000001.1"/>
</dbReference>
<sequence>MLLNYDFLELVDDPQRNTSLTASIDKALADRKLARQNKPRVRIKEGLSLRATLDAFGEELSRLKREQNTTIKASTIESSNLNSIVNKIKSGLPFGTISAFRPFKDAFLKDFTEKEQNALIYAYKSGADPKNADIVAKYWLSQSVDLDPYDPIKVVDFFHPQPENGKETTKFKNYKDMIENIYATLYNKLGNFYADKFFKKNATMRDLMSSDKFVERYRYTRKENMARTQQLKDMNIDRDFIGYIEVLGYWKDNPKDNILPDKEVSFFVFQNEPSSTFDLKNHLLIWGKQFRQAAICYGGQLMANKNKTYRIDLISCRPNSFGKVWAKFTGIKFSVPSDLPQALTRINDSVYTSLSRYKEGIGLNKLALNKVVKTELKATCMPFDYSKLGIESVGEDIRSNIKALQKMTRGYGHPKEFFLDAMIERQENAIKRIEARKCAVSDDFKQGMKRNIQVNNLVNAMRQGKKVSRTLIAKVLANTIDTDAGYCFISPTDLATQLGNISPRLSKSIVTAIEQAQGIRLTYALIDKVTYNSLHNILNFIFDIDNPLNDQAFEELVVEVPREALKNVKLPQIKNVLTDQIFDGAYQFKS</sequence>
<name>N4TIU4_HELPX</name>
<organism evidence="1 2">
    <name type="scientific">Helicobacter pylori Hp A-11</name>
    <dbReference type="NCBI Taxonomy" id="992035"/>
    <lineage>
        <taxon>Bacteria</taxon>
        <taxon>Pseudomonadati</taxon>
        <taxon>Campylobacterota</taxon>
        <taxon>Epsilonproteobacteria</taxon>
        <taxon>Campylobacterales</taxon>
        <taxon>Helicobacteraceae</taxon>
        <taxon>Helicobacter</taxon>
    </lineage>
</organism>
<protein>
    <submittedName>
        <fullName evidence="1">Uncharacterized protein</fullName>
    </submittedName>
</protein>
<dbReference type="EMBL" id="AOTW01000001">
    <property type="protein sequence ID" value="ENH59152.1"/>
    <property type="molecule type" value="Genomic_DNA"/>
</dbReference>
<dbReference type="Proteomes" id="UP000012243">
    <property type="component" value="Unassembled WGS sequence"/>
</dbReference>
<reference evidence="1 2" key="1">
    <citation type="submission" date="2013-02" db="EMBL/GenBank/DDBJ databases">
        <title>Comparative Sequence Analysis of H. pylori Isolates.</title>
        <authorList>
            <person name="Blanchard T.G."/>
            <person name="Czinn S.J."/>
            <person name="McCracken C.M."/>
            <person name="Abolude K.A."/>
            <person name="Shefchek K.S."/>
            <person name="Maroo A.M."/>
            <person name="Santana-Cruz I.S."/>
            <person name="Tallon L.J."/>
            <person name="Ficke F.W.F."/>
        </authorList>
    </citation>
    <scope>NUCLEOTIDE SEQUENCE [LARGE SCALE GENOMIC DNA]</scope>
    <source>
        <strain evidence="1 2">Hp A-11</strain>
    </source>
</reference>
<gene>
    <name evidence="1" type="ORF">HPHPA11_0285</name>
</gene>
<dbReference type="AlphaFoldDB" id="N4TIU4"/>
<evidence type="ECO:0000313" key="2">
    <source>
        <dbReference type="Proteomes" id="UP000012243"/>
    </source>
</evidence>
<comment type="caution">
    <text evidence="1">The sequence shown here is derived from an EMBL/GenBank/DDBJ whole genome shotgun (WGS) entry which is preliminary data.</text>
</comment>
<evidence type="ECO:0000313" key="1">
    <source>
        <dbReference type="EMBL" id="ENH59152.1"/>
    </source>
</evidence>
<dbReference type="PATRIC" id="fig|992035.3.peg.277"/>
<accession>N4TIU4</accession>